<dbReference type="OrthoDB" id="5297879at2"/>
<dbReference type="GO" id="GO:0001217">
    <property type="term" value="F:DNA-binding transcription repressor activity"/>
    <property type="evidence" value="ECO:0007669"/>
    <property type="project" value="TreeGrafter"/>
</dbReference>
<evidence type="ECO:0000259" key="5">
    <source>
        <dbReference type="SMART" id="SM00528"/>
    </source>
</evidence>
<name>A0A4R2KPB9_9GAMM</name>
<dbReference type="Gene3D" id="4.10.430.10">
    <property type="entry name" value="Histone-like protein H-NS, C-terminal domain"/>
    <property type="match status" value="1"/>
</dbReference>
<evidence type="ECO:0000313" key="6">
    <source>
        <dbReference type="EMBL" id="TCO75563.1"/>
    </source>
</evidence>
<dbReference type="GO" id="GO:0005829">
    <property type="term" value="C:cytosol"/>
    <property type="evidence" value="ECO:0007669"/>
    <property type="project" value="TreeGrafter"/>
</dbReference>
<comment type="subcellular location">
    <subcellularLocation>
        <location evidence="1">Cytoplasm</location>
        <location evidence="1">Nucleoid</location>
    </subcellularLocation>
</comment>
<evidence type="ECO:0000313" key="7">
    <source>
        <dbReference type="Proteomes" id="UP000295765"/>
    </source>
</evidence>
<evidence type="ECO:0000256" key="2">
    <source>
        <dbReference type="ARBA" id="ARBA00010610"/>
    </source>
</evidence>
<gene>
    <name evidence="6" type="ORF">EV699_1474</name>
</gene>
<keyword evidence="3" id="KW-0963">Cytoplasm</keyword>
<organism evidence="6 7">
    <name type="scientific">Plasticicumulans lactativorans</name>
    <dbReference type="NCBI Taxonomy" id="1133106"/>
    <lineage>
        <taxon>Bacteria</taxon>
        <taxon>Pseudomonadati</taxon>
        <taxon>Pseudomonadota</taxon>
        <taxon>Gammaproteobacteria</taxon>
        <taxon>Candidatus Competibacteraceae</taxon>
        <taxon>Plasticicumulans</taxon>
    </lineage>
</organism>
<dbReference type="InterPro" id="IPR027444">
    <property type="entry name" value="H-NS_C_dom"/>
</dbReference>
<evidence type="ECO:0000256" key="3">
    <source>
        <dbReference type="ARBA" id="ARBA00022490"/>
    </source>
</evidence>
<dbReference type="GO" id="GO:0032993">
    <property type="term" value="C:protein-DNA complex"/>
    <property type="evidence" value="ECO:0007669"/>
    <property type="project" value="TreeGrafter"/>
</dbReference>
<dbReference type="PANTHER" id="PTHR38097">
    <property type="match status" value="1"/>
</dbReference>
<dbReference type="GO" id="GO:0003680">
    <property type="term" value="F:minor groove of adenine-thymine-rich DNA binding"/>
    <property type="evidence" value="ECO:0007669"/>
    <property type="project" value="TreeGrafter"/>
</dbReference>
<dbReference type="PANTHER" id="PTHR38097:SF2">
    <property type="entry name" value="DNA-BINDING PROTEIN STPA"/>
    <property type="match status" value="1"/>
</dbReference>
<comment type="similarity">
    <text evidence="2">Belongs to the histone-like protein H-NS family.</text>
</comment>
<dbReference type="SMART" id="SM00528">
    <property type="entry name" value="HNS"/>
    <property type="match status" value="1"/>
</dbReference>
<protein>
    <submittedName>
        <fullName evidence="6">Nucleoid protein H-NS</fullName>
    </submittedName>
</protein>
<dbReference type="RefSeq" id="WP_132546016.1">
    <property type="nucleotide sequence ID" value="NZ_SLWY01000047.1"/>
</dbReference>
<evidence type="ECO:0000256" key="4">
    <source>
        <dbReference type="ARBA" id="ARBA00023125"/>
    </source>
</evidence>
<dbReference type="SUPFAM" id="SSF81273">
    <property type="entry name" value="H-NS histone-like proteins"/>
    <property type="match status" value="1"/>
</dbReference>
<feature type="domain" description="DNA-binding protein H-NS-like C-terminal" evidence="5">
    <location>
        <begin position="71"/>
        <end position="116"/>
    </location>
</feature>
<dbReference type="GO" id="GO:0000976">
    <property type="term" value="F:transcription cis-regulatory region binding"/>
    <property type="evidence" value="ECO:0007669"/>
    <property type="project" value="TreeGrafter"/>
</dbReference>
<dbReference type="EMBL" id="SLWY01000047">
    <property type="protein sequence ID" value="TCO75563.1"/>
    <property type="molecule type" value="Genomic_DNA"/>
</dbReference>
<accession>A0A4R2KPB9</accession>
<keyword evidence="7" id="KW-1185">Reference proteome</keyword>
<proteinExistence type="inferred from homology"/>
<evidence type="ECO:0000256" key="1">
    <source>
        <dbReference type="ARBA" id="ARBA00004453"/>
    </source>
</evidence>
<dbReference type="GO" id="GO:0009295">
    <property type="term" value="C:nucleoid"/>
    <property type="evidence" value="ECO:0007669"/>
    <property type="project" value="UniProtKB-SubCell"/>
</dbReference>
<reference evidence="6 7" key="1">
    <citation type="submission" date="2019-03" db="EMBL/GenBank/DDBJ databases">
        <title>Genomic Encyclopedia of Type Strains, Phase IV (KMG-IV): sequencing the most valuable type-strain genomes for metagenomic binning, comparative biology and taxonomic classification.</title>
        <authorList>
            <person name="Goeker M."/>
        </authorList>
    </citation>
    <scope>NUCLEOTIDE SEQUENCE [LARGE SCALE GENOMIC DNA]</scope>
    <source>
        <strain evidence="6 7">DSM 25287</strain>
    </source>
</reference>
<keyword evidence="4" id="KW-0238">DNA-binding</keyword>
<sequence>MIAKFEDIDVSALSLDELQALVEAARREITHKEQTKLFDVRNQIESLASSVGRSVEELMNLDARRKRAAAKPAATERVVKYRNTTDASQTWSGRGKRPRWLQEALDSGAKLENFLVA</sequence>
<comment type="caution">
    <text evidence="6">The sequence shown here is derived from an EMBL/GenBank/DDBJ whole genome shotgun (WGS) entry which is preliminary data.</text>
</comment>
<dbReference type="Pfam" id="PF00816">
    <property type="entry name" value="Histone_HNS"/>
    <property type="match status" value="1"/>
</dbReference>
<dbReference type="InterPro" id="IPR037150">
    <property type="entry name" value="H-NS_C_dom_sf"/>
</dbReference>
<dbReference type="GO" id="GO:0003681">
    <property type="term" value="F:bent DNA binding"/>
    <property type="evidence" value="ECO:0007669"/>
    <property type="project" value="TreeGrafter"/>
</dbReference>
<dbReference type="AlphaFoldDB" id="A0A4R2KPB9"/>
<dbReference type="Proteomes" id="UP000295765">
    <property type="component" value="Unassembled WGS sequence"/>
</dbReference>